<evidence type="ECO:0000313" key="3">
    <source>
        <dbReference type="Proteomes" id="UP000229390"/>
    </source>
</evidence>
<dbReference type="NCBIfam" id="TIGR01764">
    <property type="entry name" value="excise"/>
    <property type="match status" value="1"/>
</dbReference>
<organism evidence="2 3">
    <name type="scientific">Candidatus Nealsonbacteria bacterium CG08_land_8_20_14_0_20_43_11</name>
    <dbReference type="NCBI Taxonomy" id="1974706"/>
    <lineage>
        <taxon>Bacteria</taxon>
        <taxon>Candidatus Nealsoniibacteriota</taxon>
    </lineage>
</organism>
<protein>
    <recommendedName>
        <fullName evidence="1">Helix-turn-helix domain-containing protein</fullName>
    </recommendedName>
</protein>
<dbReference type="InterPro" id="IPR041657">
    <property type="entry name" value="HTH_17"/>
</dbReference>
<dbReference type="Pfam" id="PF12728">
    <property type="entry name" value="HTH_17"/>
    <property type="match status" value="1"/>
</dbReference>
<feature type="domain" description="Helix-turn-helix" evidence="1">
    <location>
        <begin position="9"/>
        <end position="54"/>
    </location>
</feature>
<proteinExistence type="predicted"/>
<dbReference type="GO" id="GO:0003677">
    <property type="term" value="F:DNA binding"/>
    <property type="evidence" value="ECO:0007669"/>
    <property type="project" value="InterPro"/>
</dbReference>
<dbReference type="EMBL" id="PEYE01000013">
    <property type="protein sequence ID" value="PIS38998.1"/>
    <property type="molecule type" value="Genomic_DNA"/>
</dbReference>
<gene>
    <name evidence="2" type="ORF">COT34_00730</name>
</gene>
<name>A0A2M6T181_9BACT</name>
<dbReference type="Proteomes" id="UP000229390">
    <property type="component" value="Unassembled WGS sequence"/>
</dbReference>
<evidence type="ECO:0000259" key="1">
    <source>
        <dbReference type="Pfam" id="PF12728"/>
    </source>
</evidence>
<dbReference type="InterPro" id="IPR010093">
    <property type="entry name" value="SinI_DNA-bd"/>
</dbReference>
<comment type="caution">
    <text evidence="2">The sequence shown here is derived from an EMBL/GenBank/DDBJ whole genome shotgun (WGS) entry which is preliminary data.</text>
</comment>
<accession>A0A2M6T181</accession>
<evidence type="ECO:0000313" key="2">
    <source>
        <dbReference type="EMBL" id="PIS38998.1"/>
    </source>
</evidence>
<sequence length="81" mass="9501">MTEINPNEVYTTKEARSFLKISESTIKRFLKKGTIRANKVGERYRILGSELLKMVSPKTEEEASRFYQQIKEKAKKTMGKW</sequence>
<reference evidence="3" key="1">
    <citation type="submission" date="2017-09" db="EMBL/GenBank/DDBJ databases">
        <title>Depth-based differentiation of microbial function through sediment-hosted aquifers and enrichment of novel symbionts in the deep terrestrial subsurface.</title>
        <authorList>
            <person name="Probst A.J."/>
            <person name="Ladd B."/>
            <person name="Jarett J.K."/>
            <person name="Geller-Mcgrath D.E."/>
            <person name="Sieber C.M.K."/>
            <person name="Emerson J.B."/>
            <person name="Anantharaman K."/>
            <person name="Thomas B.C."/>
            <person name="Malmstrom R."/>
            <person name="Stieglmeier M."/>
            <person name="Klingl A."/>
            <person name="Woyke T."/>
            <person name="Ryan C.M."/>
            <person name="Banfield J.F."/>
        </authorList>
    </citation>
    <scope>NUCLEOTIDE SEQUENCE [LARGE SCALE GENOMIC DNA]</scope>
</reference>
<dbReference type="AlphaFoldDB" id="A0A2M6T181"/>